<comment type="caution">
    <text evidence="1">The sequence shown here is derived from an EMBL/GenBank/DDBJ whole genome shotgun (WGS) entry which is preliminary data.</text>
</comment>
<sequence>MVYLGDCLTCREVKQLPPPPPPCMAMEEDLLDLDLPTSFPFQPLPLPLSDFTSFSFDPFPRSVEADGTDCFAGCGSNTSAIGGSFK</sequence>
<dbReference type="EMBL" id="JBEDUW010000005">
    <property type="protein sequence ID" value="KAK9927995.1"/>
    <property type="molecule type" value="Genomic_DNA"/>
</dbReference>
<accession>A0AAW1WTA0</accession>
<dbReference type="AlphaFoldDB" id="A0AAW1WTA0"/>
<keyword evidence="2" id="KW-1185">Reference proteome</keyword>
<dbReference type="Proteomes" id="UP001457282">
    <property type="component" value="Unassembled WGS sequence"/>
</dbReference>
<name>A0AAW1WTA0_RUBAR</name>
<protein>
    <submittedName>
        <fullName evidence="1">Uncharacterized protein</fullName>
    </submittedName>
</protein>
<evidence type="ECO:0000313" key="2">
    <source>
        <dbReference type="Proteomes" id="UP001457282"/>
    </source>
</evidence>
<reference evidence="1 2" key="1">
    <citation type="journal article" date="2023" name="G3 (Bethesda)">
        <title>A chromosome-length genome assembly and annotation of blackberry (Rubus argutus, cv. 'Hillquist').</title>
        <authorList>
            <person name="Bruna T."/>
            <person name="Aryal R."/>
            <person name="Dudchenko O."/>
            <person name="Sargent D.J."/>
            <person name="Mead D."/>
            <person name="Buti M."/>
            <person name="Cavallini A."/>
            <person name="Hytonen T."/>
            <person name="Andres J."/>
            <person name="Pham M."/>
            <person name="Weisz D."/>
            <person name="Mascagni F."/>
            <person name="Usai G."/>
            <person name="Natali L."/>
            <person name="Bassil N."/>
            <person name="Fernandez G.E."/>
            <person name="Lomsadze A."/>
            <person name="Armour M."/>
            <person name="Olukolu B."/>
            <person name="Poorten T."/>
            <person name="Britton C."/>
            <person name="Davik J."/>
            <person name="Ashrafi H."/>
            <person name="Aiden E.L."/>
            <person name="Borodovsky M."/>
            <person name="Worthington M."/>
        </authorList>
    </citation>
    <scope>NUCLEOTIDE SEQUENCE [LARGE SCALE GENOMIC DNA]</scope>
    <source>
        <strain evidence="1">PI 553951</strain>
    </source>
</reference>
<proteinExistence type="predicted"/>
<evidence type="ECO:0000313" key="1">
    <source>
        <dbReference type="EMBL" id="KAK9927995.1"/>
    </source>
</evidence>
<organism evidence="1 2">
    <name type="scientific">Rubus argutus</name>
    <name type="common">Southern blackberry</name>
    <dbReference type="NCBI Taxonomy" id="59490"/>
    <lineage>
        <taxon>Eukaryota</taxon>
        <taxon>Viridiplantae</taxon>
        <taxon>Streptophyta</taxon>
        <taxon>Embryophyta</taxon>
        <taxon>Tracheophyta</taxon>
        <taxon>Spermatophyta</taxon>
        <taxon>Magnoliopsida</taxon>
        <taxon>eudicotyledons</taxon>
        <taxon>Gunneridae</taxon>
        <taxon>Pentapetalae</taxon>
        <taxon>rosids</taxon>
        <taxon>fabids</taxon>
        <taxon>Rosales</taxon>
        <taxon>Rosaceae</taxon>
        <taxon>Rosoideae</taxon>
        <taxon>Rosoideae incertae sedis</taxon>
        <taxon>Rubus</taxon>
    </lineage>
</organism>
<gene>
    <name evidence="1" type="ORF">M0R45_025153</name>
</gene>